<feature type="domain" description="DinB-like" evidence="1">
    <location>
        <begin position="31"/>
        <end position="163"/>
    </location>
</feature>
<dbReference type="Proteomes" id="UP000607559">
    <property type="component" value="Unassembled WGS sequence"/>
</dbReference>
<dbReference type="RefSeq" id="WP_188927763.1">
    <property type="nucleotide sequence ID" value="NZ_BMJC01000001.1"/>
</dbReference>
<organism evidence="2 3">
    <name type="scientific">Puia dinghuensis</name>
    <dbReference type="NCBI Taxonomy" id="1792502"/>
    <lineage>
        <taxon>Bacteria</taxon>
        <taxon>Pseudomonadati</taxon>
        <taxon>Bacteroidota</taxon>
        <taxon>Chitinophagia</taxon>
        <taxon>Chitinophagales</taxon>
        <taxon>Chitinophagaceae</taxon>
        <taxon>Puia</taxon>
    </lineage>
</organism>
<keyword evidence="3" id="KW-1185">Reference proteome</keyword>
<dbReference type="InterPro" id="IPR034660">
    <property type="entry name" value="DinB/YfiT-like"/>
</dbReference>
<dbReference type="InterPro" id="IPR024775">
    <property type="entry name" value="DinB-like"/>
</dbReference>
<name>A0A8J2XNB6_9BACT</name>
<dbReference type="EMBL" id="BMJC01000001">
    <property type="protein sequence ID" value="GGA83166.1"/>
    <property type="molecule type" value="Genomic_DNA"/>
</dbReference>
<evidence type="ECO:0000259" key="1">
    <source>
        <dbReference type="Pfam" id="PF12867"/>
    </source>
</evidence>
<reference evidence="2" key="1">
    <citation type="journal article" date="2014" name="Int. J. Syst. Evol. Microbiol.">
        <title>Complete genome sequence of Corynebacterium casei LMG S-19264T (=DSM 44701T), isolated from a smear-ripened cheese.</title>
        <authorList>
            <consortium name="US DOE Joint Genome Institute (JGI-PGF)"/>
            <person name="Walter F."/>
            <person name="Albersmeier A."/>
            <person name="Kalinowski J."/>
            <person name="Ruckert C."/>
        </authorList>
    </citation>
    <scope>NUCLEOTIDE SEQUENCE</scope>
    <source>
        <strain evidence="2">CGMCC 1.15448</strain>
    </source>
</reference>
<protein>
    <submittedName>
        <fullName evidence="2">DNA damage-inducible protein DinB</fullName>
    </submittedName>
</protein>
<accession>A0A8J2XNB6</accession>
<dbReference type="SUPFAM" id="SSF109854">
    <property type="entry name" value="DinB/YfiT-like putative metalloenzymes"/>
    <property type="match status" value="1"/>
</dbReference>
<dbReference type="Gene3D" id="1.20.120.450">
    <property type="entry name" value="dinb family like domain"/>
    <property type="match status" value="1"/>
</dbReference>
<proteinExistence type="predicted"/>
<reference evidence="2" key="2">
    <citation type="submission" date="2020-09" db="EMBL/GenBank/DDBJ databases">
        <authorList>
            <person name="Sun Q."/>
            <person name="Zhou Y."/>
        </authorList>
    </citation>
    <scope>NUCLEOTIDE SEQUENCE</scope>
    <source>
        <strain evidence="2">CGMCC 1.15448</strain>
    </source>
</reference>
<gene>
    <name evidence="2" type="ORF">GCM10011511_02740</name>
</gene>
<dbReference type="Pfam" id="PF12867">
    <property type="entry name" value="DinB_2"/>
    <property type="match status" value="1"/>
</dbReference>
<dbReference type="AlphaFoldDB" id="A0A8J2XNB6"/>
<comment type="caution">
    <text evidence="2">The sequence shown here is derived from an EMBL/GenBank/DDBJ whole genome shotgun (WGS) entry which is preliminary data.</text>
</comment>
<sequence length="169" mass="19868">MIPKSEIIPAEFYQSYIDLIKESDFREAIKKNSKQFRKLVENIPRKKFDYAYAEGKWTIRQMLQHIIDAERVFSYRALRLSRKDATPLPGFDENQWAANDGGATRKWKDLLEEFGVVREATEYLYDALTDEQLRFVGTVNERPLNAFTIGFIIPGHVTHHMHILEARYL</sequence>
<evidence type="ECO:0000313" key="2">
    <source>
        <dbReference type="EMBL" id="GGA83166.1"/>
    </source>
</evidence>
<evidence type="ECO:0000313" key="3">
    <source>
        <dbReference type="Proteomes" id="UP000607559"/>
    </source>
</evidence>